<dbReference type="EMBL" id="BSOW01000046">
    <property type="protein sequence ID" value="GLR91370.1"/>
    <property type="molecule type" value="Genomic_DNA"/>
</dbReference>
<name>A0ABQ6BAI4_9BRAD</name>
<accession>A0ABQ6BAI4</accession>
<comment type="caution">
    <text evidence="1">The sequence shown here is derived from an EMBL/GenBank/DDBJ whole genome shotgun (WGS) entry which is preliminary data.</text>
</comment>
<organism evidence="1 2">
    <name type="scientific">Bradyrhizobium iriomotense</name>
    <dbReference type="NCBI Taxonomy" id="441950"/>
    <lineage>
        <taxon>Bacteria</taxon>
        <taxon>Pseudomonadati</taxon>
        <taxon>Pseudomonadota</taxon>
        <taxon>Alphaproteobacteria</taxon>
        <taxon>Hyphomicrobiales</taxon>
        <taxon>Nitrobacteraceae</taxon>
        <taxon>Bradyrhizobium</taxon>
    </lineage>
</organism>
<evidence type="ECO:0000313" key="2">
    <source>
        <dbReference type="Proteomes" id="UP001156905"/>
    </source>
</evidence>
<protein>
    <submittedName>
        <fullName evidence="1">Uncharacterized protein</fullName>
    </submittedName>
</protein>
<sequence>MTCPWPTTSVTASAARSGSTAATQYDLSPSVEMTATMGKRTIIKEFHTESRNCKFKELQKQDMVVVMVSVGSRRPAVGAARFRGEHSAFAPLARLALAETREALLARAASQLN</sequence>
<proteinExistence type="predicted"/>
<evidence type="ECO:0000313" key="1">
    <source>
        <dbReference type="EMBL" id="GLR91370.1"/>
    </source>
</evidence>
<keyword evidence="2" id="KW-1185">Reference proteome</keyword>
<dbReference type="Proteomes" id="UP001156905">
    <property type="component" value="Unassembled WGS sequence"/>
</dbReference>
<gene>
    <name evidence="1" type="ORF">GCM10007857_80870</name>
</gene>
<reference evidence="2" key="1">
    <citation type="journal article" date="2019" name="Int. J. Syst. Evol. Microbiol.">
        <title>The Global Catalogue of Microorganisms (GCM) 10K type strain sequencing project: providing services to taxonomists for standard genome sequencing and annotation.</title>
        <authorList>
            <consortium name="The Broad Institute Genomics Platform"/>
            <consortium name="The Broad Institute Genome Sequencing Center for Infectious Disease"/>
            <person name="Wu L."/>
            <person name="Ma J."/>
        </authorList>
    </citation>
    <scope>NUCLEOTIDE SEQUENCE [LARGE SCALE GENOMIC DNA]</scope>
    <source>
        <strain evidence="2">NBRC 102520</strain>
    </source>
</reference>